<dbReference type="EC" id="3.1.3.71" evidence="3 7"/>
<evidence type="ECO:0000256" key="3">
    <source>
        <dbReference type="ARBA" id="ARBA00012953"/>
    </source>
</evidence>
<sequence>MKVTVSLFNSKTKDVAIVIDLLRASTTITIALNTFNKVIPVNTSNEAFELKNKYNALLAGEDNLKTIEGFDITNSPKEVQKHEGDVLVLKTTNGTRVLENTKNNNKNVTVLIGTGINANAVAKKALEIATEEIEIVMAGRHEKFNIEDATGAGVIVKEIIKSAKDQNIPLELDETALASTILAKDEKQVKELIGNSWGATKLTKLGLEDDVKLCQLINEINEVPIYKNNEITKL</sequence>
<name>A0A328Q8B3_9EURY</name>
<comment type="caution">
    <text evidence="8">The sequence shown here is derived from an EMBL/GenBank/DDBJ whole genome shotgun (WGS) entry which is preliminary data.</text>
</comment>
<dbReference type="OMA" id="GEETICL"/>
<evidence type="ECO:0000256" key="6">
    <source>
        <dbReference type="ARBA" id="ARBA00033711"/>
    </source>
</evidence>
<accession>A0A328Q8B3</accession>
<dbReference type="GO" id="GO:0050532">
    <property type="term" value="F:2-phosphosulfolactate phosphatase activity"/>
    <property type="evidence" value="ECO:0007669"/>
    <property type="project" value="UniProtKB-UniRule"/>
</dbReference>
<evidence type="ECO:0000313" key="8">
    <source>
        <dbReference type="EMBL" id="RAP02960.1"/>
    </source>
</evidence>
<evidence type="ECO:0000256" key="4">
    <source>
        <dbReference type="ARBA" id="ARBA00022801"/>
    </source>
</evidence>
<dbReference type="EMBL" id="NGJK01000060">
    <property type="protein sequence ID" value="RAP02960.1"/>
    <property type="molecule type" value="Genomic_DNA"/>
</dbReference>
<keyword evidence="5" id="KW-0460">Magnesium</keyword>
<dbReference type="PANTHER" id="PTHR37311:SF1">
    <property type="entry name" value="2-PHOSPHOSULFOLACTATE PHOSPHATASE-RELATED"/>
    <property type="match status" value="1"/>
</dbReference>
<comment type="cofactor">
    <cofactor evidence="1">
        <name>Mg(2+)</name>
        <dbReference type="ChEBI" id="CHEBI:18420"/>
    </cofactor>
</comment>
<dbReference type="SUPFAM" id="SSF142823">
    <property type="entry name" value="ComB-like"/>
    <property type="match status" value="1"/>
</dbReference>
<dbReference type="GO" id="GO:0000287">
    <property type="term" value="F:magnesium ion binding"/>
    <property type="evidence" value="ECO:0007669"/>
    <property type="project" value="InterPro"/>
</dbReference>
<dbReference type="InterPro" id="IPR005238">
    <property type="entry name" value="ComB-like"/>
</dbReference>
<comment type="catalytic activity">
    <reaction evidence="6">
        <text>(2R)-O-phospho-3-sulfolactate + H2O = (2R)-3-sulfolactate + phosphate</text>
        <dbReference type="Rhea" id="RHEA:23416"/>
        <dbReference type="ChEBI" id="CHEBI:15377"/>
        <dbReference type="ChEBI" id="CHEBI:15597"/>
        <dbReference type="ChEBI" id="CHEBI:43474"/>
        <dbReference type="ChEBI" id="CHEBI:58738"/>
        <dbReference type="EC" id="3.1.3.71"/>
    </reaction>
</comment>
<evidence type="ECO:0000313" key="9">
    <source>
        <dbReference type="Proteomes" id="UP000248557"/>
    </source>
</evidence>
<dbReference type="GeneID" id="3855961"/>
<dbReference type="AlphaFoldDB" id="A0A328Q8B3"/>
<keyword evidence="4" id="KW-0378">Hydrolase</keyword>
<dbReference type="InterPro" id="IPR027639">
    <property type="entry name" value="ComB_archaeal"/>
</dbReference>
<dbReference type="GO" id="GO:0050545">
    <property type="term" value="F:sulfopyruvate decarboxylase activity"/>
    <property type="evidence" value="ECO:0007669"/>
    <property type="project" value="TreeGrafter"/>
</dbReference>
<dbReference type="GO" id="GO:0019295">
    <property type="term" value="P:coenzyme M biosynthetic process"/>
    <property type="evidence" value="ECO:0007669"/>
    <property type="project" value="InterPro"/>
</dbReference>
<organism evidence="8 9">
    <name type="scientific">Methanosphaera stadtmanae</name>
    <dbReference type="NCBI Taxonomy" id="2317"/>
    <lineage>
        <taxon>Archaea</taxon>
        <taxon>Methanobacteriati</taxon>
        <taxon>Methanobacteriota</taxon>
        <taxon>Methanomada group</taxon>
        <taxon>Methanobacteria</taxon>
        <taxon>Methanobacteriales</taxon>
        <taxon>Methanobacteriaceae</taxon>
        <taxon>Methanosphaera</taxon>
    </lineage>
</organism>
<evidence type="ECO:0000256" key="1">
    <source>
        <dbReference type="ARBA" id="ARBA00001946"/>
    </source>
</evidence>
<evidence type="ECO:0000256" key="5">
    <source>
        <dbReference type="ARBA" id="ARBA00022842"/>
    </source>
</evidence>
<comment type="similarity">
    <text evidence="2">Belongs to the ComB family.</text>
</comment>
<dbReference type="Gene3D" id="3.90.1560.10">
    <property type="entry name" value="ComB-like"/>
    <property type="match status" value="1"/>
</dbReference>
<proteinExistence type="inferred from homology"/>
<evidence type="ECO:0000256" key="7">
    <source>
        <dbReference type="NCBIfam" id="TIGR00298"/>
    </source>
</evidence>
<dbReference type="InterPro" id="IPR036702">
    <property type="entry name" value="ComB-like_sf"/>
</dbReference>
<dbReference type="Proteomes" id="UP000248557">
    <property type="component" value="Unassembled WGS sequence"/>
</dbReference>
<protein>
    <recommendedName>
        <fullName evidence="3 7">2-phosphosulfolactate phosphatase</fullName>
        <ecNumber evidence="3 7">3.1.3.71</ecNumber>
    </recommendedName>
</protein>
<evidence type="ECO:0000256" key="2">
    <source>
        <dbReference type="ARBA" id="ARBA00009997"/>
    </source>
</evidence>
<dbReference type="Pfam" id="PF04029">
    <property type="entry name" value="2-ph_phosp"/>
    <property type="match status" value="1"/>
</dbReference>
<reference evidence="8 9" key="1">
    <citation type="submission" date="2017-05" db="EMBL/GenBank/DDBJ databases">
        <title>Host range expansion of the Methanosphaera genus to humans and monogastric animals involves recent and extensive reduction in genome content.</title>
        <authorList>
            <person name="Hoedt E.C."/>
            <person name="Volmer J.G."/>
            <person name="Parks D.H."/>
            <person name="Rosewarne C.P."/>
            <person name="Denman S.E."/>
            <person name="Mcsweeney C.S."/>
            <person name="O Cuiv P."/>
            <person name="Hugenholtz P."/>
            <person name="Tyson G.W."/>
            <person name="Morrison M."/>
        </authorList>
    </citation>
    <scope>NUCLEOTIDE SEQUENCE [LARGE SCALE GENOMIC DNA]</scope>
    <source>
        <strain evidence="8 9">PA5</strain>
    </source>
</reference>
<gene>
    <name evidence="8" type="ORF">CA615_04810</name>
</gene>
<dbReference type="NCBIfam" id="TIGR00298">
    <property type="entry name" value="2-phosphosulfolactate phosphatase"/>
    <property type="match status" value="1"/>
</dbReference>
<dbReference type="PANTHER" id="PTHR37311">
    <property type="entry name" value="2-PHOSPHOSULFOLACTATE PHOSPHATASE-RELATED"/>
    <property type="match status" value="1"/>
</dbReference>
<dbReference type="RefSeq" id="WP_011406560.1">
    <property type="nucleotide sequence ID" value="NZ_CAUHHK010000012.1"/>
</dbReference>